<dbReference type="Proteomes" id="UP000827872">
    <property type="component" value="Linkage Group LG14"/>
</dbReference>
<sequence length="67" mass="7573">MVYIPDDTDFSTFRHQCESHEGWNSQYNKAGVTVWSQMQETKTVQKIKDGQCCGINFTGPAKQPGAF</sequence>
<evidence type="ECO:0000313" key="1">
    <source>
        <dbReference type="EMBL" id="KAH7989729.1"/>
    </source>
</evidence>
<comment type="caution">
    <text evidence="1">The sequence shown here is derived from an EMBL/GenBank/DDBJ whole genome shotgun (WGS) entry which is preliminary data.</text>
</comment>
<accession>A0ACB8EBJ4</accession>
<gene>
    <name evidence="1" type="ORF">K3G42_014055</name>
</gene>
<organism evidence="1 2">
    <name type="scientific">Sphaerodactylus townsendi</name>
    <dbReference type="NCBI Taxonomy" id="933632"/>
    <lineage>
        <taxon>Eukaryota</taxon>
        <taxon>Metazoa</taxon>
        <taxon>Chordata</taxon>
        <taxon>Craniata</taxon>
        <taxon>Vertebrata</taxon>
        <taxon>Euteleostomi</taxon>
        <taxon>Lepidosauria</taxon>
        <taxon>Squamata</taxon>
        <taxon>Bifurcata</taxon>
        <taxon>Gekkota</taxon>
        <taxon>Sphaerodactylidae</taxon>
        <taxon>Sphaerodactylus</taxon>
    </lineage>
</organism>
<protein>
    <submittedName>
        <fullName evidence="1">Uncharacterized protein</fullName>
    </submittedName>
</protein>
<proteinExistence type="predicted"/>
<dbReference type="EMBL" id="CM037627">
    <property type="protein sequence ID" value="KAH7989729.1"/>
    <property type="molecule type" value="Genomic_DNA"/>
</dbReference>
<keyword evidence="2" id="KW-1185">Reference proteome</keyword>
<reference evidence="1" key="1">
    <citation type="submission" date="2021-08" db="EMBL/GenBank/DDBJ databases">
        <title>The first chromosome-level gecko genome reveals the dynamic sex chromosomes of Neotropical dwarf geckos (Sphaerodactylidae: Sphaerodactylus).</title>
        <authorList>
            <person name="Pinto B.J."/>
            <person name="Keating S.E."/>
            <person name="Gamble T."/>
        </authorList>
    </citation>
    <scope>NUCLEOTIDE SEQUENCE</scope>
    <source>
        <strain evidence="1">TG3544</strain>
    </source>
</reference>
<name>A0ACB8EBJ4_9SAUR</name>
<evidence type="ECO:0000313" key="2">
    <source>
        <dbReference type="Proteomes" id="UP000827872"/>
    </source>
</evidence>